<dbReference type="PROSITE" id="PS50983">
    <property type="entry name" value="FE_B12_PBP"/>
    <property type="match status" value="1"/>
</dbReference>
<accession>A0A4R5VBI4</accession>
<dbReference type="AlphaFoldDB" id="A0A4R5VBI4"/>
<proteinExistence type="predicted"/>
<dbReference type="PANTHER" id="PTHR30535:SF35">
    <property type="entry name" value="PERIPLASMIC BINDING PROTEIN"/>
    <property type="match status" value="1"/>
</dbReference>
<keyword evidence="4" id="KW-1185">Reference proteome</keyword>
<evidence type="ECO:0000313" key="3">
    <source>
        <dbReference type="EMBL" id="TDK49603.1"/>
    </source>
</evidence>
<dbReference type="SUPFAM" id="SSF53807">
    <property type="entry name" value="Helical backbone' metal receptor"/>
    <property type="match status" value="1"/>
</dbReference>
<dbReference type="InterPro" id="IPR050902">
    <property type="entry name" value="ABC_Transporter_SBP"/>
</dbReference>
<dbReference type="NCBIfam" id="NF038402">
    <property type="entry name" value="TroA_like"/>
    <property type="match status" value="1"/>
</dbReference>
<dbReference type="Gene3D" id="3.40.50.1980">
    <property type="entry name" value="Nitrogenase molybdenum iron protein domain"/>
    <property type="match status" value="2"/>
</dbReference>
<dbReference type="Proteomes" id="UP000295438">
    <property type="component" value="Unassembled WGS sequence"/>
</dbReference>
<reference evidence="3 4" key="1">
    <citation type="submission" date="2019-03" db="EMBL/GenBank/DDBJ databases">
        <title>Algoriphagus aquimaris sp. nov., isolated form marine sediment in Pohang, Korea.</title>
        <authorList>
            <person name="Kim J."/>
            <person name="Yoon S.-H."/>
            <person name="Lee S.-S."/>
        </authorList>
    </citation>
    <scope>NUCLEOTIDE SEQUENCE [LARGE SCALE GENOMIC DNA]</scope>
    <source>
        <strain evidence="3 4">F21</strain>
    </source>
</reference>
<dbReference type="RefSeq" id="WP_133389799.1">
    <property type="nucleotide sequence ID" value="NZ_SMUW01000025.1"/>
</dbReference>
<sequence length="255" mass="28907">MMYKDQMGREVSIPKTPKRIVSLVPSQTELLVDLGLRDQLVGVTKFCVHPASLRKEKTIVGGTKNYRFDVIDELKPDLIIGNKEENDQEGIEKLSENYPVWMSDVGDLSQALAMISAIGAITGKVNQAKVLVEKLEKSFAEELPKLGTVVYLIWNSPIMAVGKSTFIHEMLGQAGFINAIDQDRYPEISMKELKRLNPDFLFLSSEPFPFQSKHVQEFEKELPKAKVRIVDGEMFSWYGSRLLKSQSYFDSLRES</sequence>
<evidence type="ECO:0000259" key="2">
    <source>
        <dbReference type="PROSITE" id="PS50983"/>
    </source>
</evidence>
<feature type="domain" description="Fe/B12 periplasmic-binding" evidence="2">
    <location>
        <begin position="19"/>
        <end position="255"/>
    </location>
</feature>
<dbReference type="EMBL" id="SMUW01000025">
    <property type="protein sequence ID" value="TDK49603.1"/>
    <property type="molecule type" value="Genomic_DNA"/>
</dbReference>
<dbReference type="PANTHER" id="PTHR30535">
    <property type="entry name" value="VITAMIN B12-BINDING PROTEIN"/>
    <property type="match status" value="1"/>
</dbReference>
<keyword evidence="1" id="KW-0732">Signal</keyword>
<name>A0A4R5VBI4_9BACT</name>
<comment type="caution">
    <text evidence="3">The sequence shown here is derived from an EMBL/GenBank/DDBJ whole genome shotgun (WGS) entry which is preliminary data.</text>
</comment>
<gene>
    <name evidence="3" type="ORF">E1898_03265</name>
</gene>
<protein>
    <submittedName>
        <fullName evidence="3">Cobalamin-binding protein</fullName>
    </submittedName>
</protein>
<dbReference type="InterPro" id="IPR002491">
    <property type="entry name" value="ABC_transptr_periplasmic_BD"/>
</dbReference>
<dbReference type="InterPro" id="IPR054828">
    <property type="entry name" value="Vit_B12_bind_prot"/>
</dbReference>
<organism evidence="3 4">
    <name type="scientific">Algoriphagus formosus</name>
    <dbReference type="NCBI Taxonomy" id="2007308"/>
    <lineage>
        <taxon>Bacteria</taxon>
        <taxon>Pseudomonadati</taxon>
        <taxon>Bacteroidota</taxon>
        <taxon>Cytophagia</taxon>
        <taxon>Cytophagales</taxon>
        <taxon>Cyclobacteriaceae</taxon>
        <taxon>Algoriphagus</taxon>
    </lineage>
</organism>
<evidence type="ECO:0000313" key="4">
    <source>
        <dbReference type="Proteomes" id="UP000295438"/>
    </source>
</evidence>
<dbReference type="Pfam" id="PF01497">
    <property type="entry name" value="Peripla_BP_2"/>
    <property type="match status" value="1"/>
</dbReference>
<evidence type="ECO:0000256" key="1">
    <source>
        <dbReference type="ARBA" id="ARBA00022729"/>
    </source>
</evidence>